<evidence type="ECO:0000256" key="1">
    <source>
        <dbReference type="ARBA" id="ARBA00022801"/>
    </source>
</evidence>
<accession>A0ABT7E6F9</accession>
<dbReference type="InterPro" id="IPR002901">
    <property type="entry name" value="MGlyc_endo_b_GlcNAc-like_dom"/>
</dbReference>
<keyword evidence="2" id="KW-0812">Transmembrane</keyword>
<dbReference type="RefSeq" id="WP_284131490.1">
    <property type="nucleotide sequence ID" value="NZ_JASKYM010000001.1"/>
</dbReference>
<comment type="caution">
    <text evidence="4">The sequence shown here is derived from an EMBL/GenBank/DDBJ whole genome shotgun (WGS) entry which is preliminary data.</text>
</comment>
<keyword evidence="5" id="KW-1185">Reference proteome</keyword>
<dbReference type="Pfam" id="PF01832">
    <property type="entry name" value="Glucosaminidase"/>
    <property type="match status" value="1"/>
</dbReference>
<keyword evidence="1" id="KW-0378">Hydrolase</keyword>
<name>A0ABT7E6F9_9FIRM</name>
<dbReference type="EMBL" id="JASKYM010000001">
    <property type="protein sequence ID" value="MDK2562515.1"/>
    <property type="molecule type" value="Genomic_DNA"/>
</dbReference>
<feature type="domain" description="Mannosyl-glycoprotein endo-beta-N-acetylglucosamidase-like" evidence="3">
    <location>
        <begin position="135"/>
        <end position="294"/>
    </location>
</feature>
<dbReference type="SMART" id="SM00047">
    <property type="entry name" value="LYZ2"/>
    <property type="match status" value="1"/>
</dbReference>
<keyword evidence="2" id="KW-1133">Transmembrane helix</keyword>
<gene>
    <name evidence="4" type="ORF">QOZ84_03060</name>
</gene>
<proteinExistence type="predicted"/>
<reference evidence="4 5" key="1">
    <citation type="submission" date="2023-05" db="EMBL/GenBank/DDBJ databases">
        <title>Rombocin, a short stable natural nisin variant, displays selective antimicrobial activity against Listeria monocytogenes and employs dual mode of action to kill target bacterial strains.</title>
        <authorList>
            <person name="Wambui J."/>
            <person name="Stephan R."/>
            <person name="Kuipers O.P."/>
        </authorList>
    </citation>
    <scope>NUCLEOTIDE SEQUENCE [LARGE SCALE GENOMIC DNA]</scope>
    <source>
        <strain evidence="4 5">RC002</strain>
    </source>
</reference>
<evidence type="ECO:0000313" key="4">
    <source>
        <dbReference type="EMBL" id="MDK2562515.1"/>
    </source>
</evidence>
<dbReference type="PANTHER" id="PTHR33308">
    <property type="entry name" value="PEPTIDOGLYCAN HYDROLASE FLGJ"/>
    <property type="match status" value="1"/>
</dbReference>
<keyword evidence="2" id="KW-0472">Membrane</keyword>
<evidence type="ECO:0000259" key="3">
    <source>
        <dbReference type="SMART" id="SM00047"/>
    </source>
</evidence>
<dbReference type="Gene3D" id="1.10.530.10">
    <property type="match status" value="1"/>
</dbReference>
<dbReference type="Proteomes" id="UP001301012">
    <property type="component" value="Unassembled WGS sequence"/>
</dbReference>
<organism evidence="4 5">
    <name type="scientific">Romboutsia sedimentorum</name>
    <dbReference type="NCBI Taxonomy" id="1368474"/>
    <lineage>
        <taxon>Bacteria</taxon>
        <taxon>Bacillati</taxon>
        <taxon>Bacillota</taxon>
        <taxon>Clostridia</taxon>
        <taxon>Peptostreptococcales</taxon>
        <taxon>Peptostreptococcaceae</taxon>
        <taxon>Romboutsia</taxon>
    </lineage>
</organism>
<evidence type="ECO:0000256" key="2">
    <source>
        <dbReference type="SAM" id="Phobius"/>
    </source>
</evidence>
<feature type="transmembrane region" description="Helical" evidence="2">
    <location>
        <begin position="7"/>
        <end position="25"/>
    </location>
</feature>
<sequence length="301" mass="34616">MKNKKLIIILIIVAAISLIGGYYVMQLNSLQEINKVEMKVDDYINYSDQISANKAQVNWKYVASVVGVIEKNKLKNVSESQIKEVASLFIKKENKTYKLNSLDNVIEELDFSKSEKKRAHDYVEDLKDYGITPSKLKSDTKYMKFINGIKEGAIKNYKKYKILPSITIAQAILETGWGNSDLAGKYNNLFGIKADKSWTGEYVTLETSEFSNTIINDKFRKYEDKNQSIYDHAKFLYENKRYKENGVFEANTYKVQANALQEAGYSTLMDNNGEKIYSKKLIQLIQQYNLQLIDNEAQSIN</sequence>
<evidence type="ECO:0000313" key="5">
    <source>
        <dbReference type="Proteomes" id="UP001301012"/>
    </source>
</evidence>
<protein>
    <submittedName>
        <fullName evidence="4">Glucosaminidase domain-containing protein</fullName>
    </submittedName>
</protein>
<dbReference type="InterPro" id="IPR051056">
    <property type="entry name" value="Glycosyl_Hydrolase_73"/>
</dbReference>
<dbReference type="PANTHER" id="PTHR33308:SF9">
    <property type="entry name" value="PEPTIDOGLYCAN HYDROLASE FLGJ"/>
    <property type="match status" value="1"/>
</dbReference>